<sequence>MSLTAVTVNSGRHLICAVTASESSESCAVSVSVDSVTVARGEGDDFELAFQLLRAELEALGLHLLCNRYRRDAFVTSLSRQMSGGLGCYLVEPRRPVDPGRIVDCLGPARASDVVSKEEADAFIAGWRSRPPLLLLPILLWRSWRERVRGQT</sequence>
<keyword evidence="2" id="KW-1185">Reference proteome</keyword>
<evidence type="ECO:0000313" key="1">
    <source>
        <dbReference type="EMBL" id="MBT0768524.1"/>
    </source>
</evidence>
<accession>A0ABS5TDN8</accession>
<protein>
    <submittedName>
        <fullName evidence="1">Uncharacterized protein</fullName>
    </submittedName>
</protein>
<evidence type="ECO:0000313" key="2">
    <source>
        <dbReference type="Proteomes" id="UP001197247"/>
    </source>
</evidence>
<organism evidence="1 2">
    <name type="scientific">Kineosporia corallincola</name>
    <dbReference type="NCBI Taxonomy" id="2835133"/>
    <lineage>
        <taxon>Bacteria</taxon>
        <taxon>Bacillati</taxon>
        <taxon>Actinomycetota</taxon>
        <taxon>Actinomycetes</taxon>
        <taxon>Kineosporiales</taxon>
        <taxon>Kineosporiaceae</taxon>
        <taxon>Kineosporia</taxon>
    </lineage>
</organism>
<dbReference type="EMBL" id="JAHBAY010000002">
    <property type="protein sequence ID" value="MBT0768524.1"/>
    <property type="molecule type" value="Genomic_DNA"/>
</dbReference>
<reference evidence="1 2" key="1">
    <citation type="submission" date="2021-05" db="EMBL/GenBank/DDBJ databases">
        <title>Kineosporia and Streptomyces sp. nov. two new marine actinobacteria isolated from Coral.</title>
        <authorList>
            <person name="Buangrab K."/>
            <person name="Sutthacheep M."/>
            <person name="Yeemin T."/>
            <person name="Harunari E."/>
            <person name="Igarashi Y."/>
            <person name="Kanchanasin P."/>
            <person name="Tanasupawat S."/>
            <person name="Phongsopitanun W."/>
        </authorList>
    </citation>
    <scope>NUCLEOTIDE SEQUENCE [LARGE SCALE GENOMIC DNA]</scope>
    <source>
        <strain evidence="1 2">J2-2</strain>
    </source>
</reference>
<proteinExistence type="predicted"/>
<dbReference type="Proteomes" id="UP001197247">
    <property type="component" value="Unassembled WGS sequence"/>
</dbReference>
<comment type="caution">
    <text evidence="1">The sequence shown here is derived from an EMBL/GenBank/DDBJ whole genome shotgun (WGS) entry which is preliminary data.</text>
</comment>
<gene>
    <name evidence="1" type="ORF">KIH74_06280</name>
</gene>
<name>A0ABS5TDN8_9ACTN</name>
<dbReference type="RefSeq" id="WP_214154818.1">
    <property type="nucleotide sequence ID" value="NZ_JAHBAY010000002.1"/>
</dbReference>